<sequence length="462" mass="50768">MSAPPSAIHIGSKGLQREFVLDFDLTDASVRTCCGSEKRLCSLCMPLLNMLHAIIPVLLACLFGWVHVLTVFSARRGLHFIVLDQSACELTRTGREAALSYLDACLSDCRSWPVSGYFSFVAHMYAMYAGDLADMLLGDNDGRLSHEKLSMCMGRLRTYLSANNFPRFQSEVLTSVSATLSRRAGASPGGLTARCAMQVLIQLLDQRFDFMSRAFLICHLRPRFDRPVTVNPKHLFKAPFSPHASSSHISYLVSREHGLCGLVSIDSVLEGNFNLSARFCAMELARVVPLSKELPCSKSMYDRGTESGAYPCVLGSYIPQYTRLNESGQSGVKQENGKPELGRGCVSYLRGENLTASRPLPEIPERGIVRDQGKRAKLEIVYENTRIDVDSDASTCSASFADCDLSFSDLGSLQEEHSSDSGSEQGTSVYGMDHEEPSCSYSPDRLVCGCARGQCNCHVFSF</sequence>
<dbReference type="Gene3D" id="3.90.920.10">
    <property type="entry name" value="DNA primase, PRIM domain"/>
    <property type="match status" value="1"/>
</dbReference>
<evidence type="ECO:0000256" key="2">
    <source>
        <dbReference type="SAM" id="MobiDB-lite"/>
    </source>
</evidence>
<dbReference type="SUPFAM" id="SSF56747">
    <property type="entry name" value="Prim-pol domain"/>
    <property type="match status" value="1"/>
</dbReference>
<accession>A0AAE9C7Y6</accession>
<evidence type="ECO:0000313" key="4">
    <source>
        <dbReference type="EMBL" id="UFQ21634.1"/>
    </source>
</evidence>
<evidence type="ECO:0000256" key="1">
    <source>
        <dbReference type="ARBA" id="ARBA00009762"/>
    </source>
</evidence>
<feature type="transmembrane region" description="Helical" evidence="3">
    <location>
        <begin position="53"/>
        <end position="72"/>
    </location>
</feature>
<dbReference type="GO" id="GO:0003899">
    <property type="term" value="F:DNA-directed RNA polymerase activity"/>
    <property type="evidence" value="ECO:0007669"/>
    <property type="project" value="InterPro"/>
</dbReference>
<dbReference type="Pfam" id="PF01896">
    <property type="entry name" value="DNA_primase_S"/>
    <property type="match status" value="1"/>
</dbReference>
<proteinExistence type="inferred from homology"/>
<dbReference type="InterPro" id="IPR002755">
    <property type="entry name" value="DNA_primase_S"/>
</dbReference>
<comment type="similarity">
    <text evidence="1">Belongs to the eukaryotic-type primase small subunit family.</text>
</comment>
<evidence type="ECO:0000313" key="5">
    <source>
        <dbReference type="Proteomes" id="UP001242828"/>
    </source>
</evidence>
<dbReference type="GO" id="GO:0006269">
    <property type="term" value="P:DNA replication, synthesis of primer"/>
    <property type="evidence" value="ECO:0007669"/>
    <property type="project" value="InterPro"/>
</dbReference>
<dbReference type="EMBL" id="MZ673484">
    <property type="protein sequence ID" value="UFQ21634.1"/>
    <property type="molecule type" value="Genomic_DNA"/>
</dbReference>
<keyword evidence="3" id="KW-0812">Transmembrane</keyword>
<dbReference type="Proteomes" id="UP001242828">
    <property type="component" value="Segment"/>
</dbReference>
<evidence type="ECO:0000256" key="3">
    <source>
        <dbReference type="SAM" id="Phobius"/>
    </source>
</evidence>
<organism evidence="4 5">
    <name type="scientific">Micropterus dolomieu adomavirus 1</name>
    <dbReference type="NCBI Taxonomy" id="2744370"/>
    <lineage>
        <taxon>Viruses</taxon>
        <taxon>Adomaviruses</taxon>
    </lineage>
</organism>
<feature type="region of interest" description="Disordered" evidence="2">
    <location>
        <begin position="414"/>
        <end position="434"/>
    </location>
</feature>
<keyword evidence="3" id="KW-0472">Membrane</keyword>
<protein>
    <submittedName>
        <fullName evidence="4">EO3</fullName>
    </submittedName>
</protein>
<name>A0AAE9C7Y6_9VIRU</name>
<dbReference type="PANTHER" id="PTHR10536">
    <property type="entry name" value="DNA PRIMASE SMALL SUBUNIT"/>
    <property type="match status" value="1"/>
</dbReference>
<keyword evidence="3" id="KW-1133">Transmembrane helix</keyword>
<reference evidence="4" key="1">
    <citation type="submission" date="2021-07" db="EMBL/GenBank/DDBJ databases">
        <title>Novel Adomaviruses Associated with Blotchy Bass Syndrome and Mucoid Lesions on Smallmouth Bass (Micropterus dolomieu).</title>
        <authorList>
            <person name="Iwanowicz L.R."/>
            <person name="Young K.T."/>
            <person name="Adams C.R."/>
            <person name="Blazer V.S."/>
            <person name="Walsh H.L."/>
            <person name="Raines C.D."/>
            <person name="Cornman R.S."/>
        </authorList>
    </citation>
    <scope>NUCLEOTIDE SEQUENCE</scope>
    <source>
        <strain evidence="4">SUSMA89</strain>
    </source>
</reference>